<evidence type="ECO:0000259" key="3">
    <source>
        <dbReference type="Pfam" id="PF02278"/>
    </source>
</evidence>
<dbReference type="Pfam" id="PF02278">
    <property type="entry name" value="Lyase_8"/>
    <property type="match status" value="1"/>
</dbReference>
<dbReference type="InterPro" id="IPR008979">
    <property type="entry name" value="Galactose-bd-like_sf"/>
</dbReference>
<dbReference type="EC" id="4.2.2.21" evidence="7"/>
<dbReference type="InterPro" id="IPR008929">
    <property type="entry name" value="Chondroitin_lyas"/>
</dbReference>
<dbReference type="Gene3D" id="2.60.120.430">
    <property type="entry name" value="Galactose-binding lectin"/>
    <property type="match status" value="1"/>
</dbReference>
<proteinExistence type="inferred from homology"/>
<keyword evidence="2 7" id="KW-0456">Lyase</keyword>
<reference evidence="7" key="1">
    <citation type="submission" date="2019-08" db="EMBL/GenBank/DDBJ databases">
        <authorList>
            <person name="Kucharzyk K."/>
            <person name="Murdoch R.W."/>
            <person name="Higgins S."/>
            <person name="Loffler F."/>
        </authorList>
    </citation>
    <scope>NUCLEOTIDE SEQUENCE</scope>
</reference>
<comment type="caution">
    <text evidence="7">The sequence shown here is derived from an EMBL/GenBank/DDBJ whole genome shotgun (WGS) entry which is preliminary data.</text>
</comment>
<dbReference type="InterPro" id="IPR039174">
    <property type="entry name" value="Chondroitin_ABC_lyase"/>
</dbReference>
<feature type="domain" description="Polysaccharide lyase family 8 C-terminal" evidence="4">
    <location>
        <begin position="856"/>
        <end position="917"/>
    </location>
</feature>
<dbReference type="Gene3D" id="2.70.98.10">
    <property type="match status" value="1"/>
</dbReference>
<dbReference type="InterPro" id="IPR011013">
    <property type="entry name" value="Gal_mutarotase_sf_dom"/>
</dbReference>
<dbReference type="Gene3D" id="2.60.220.10">
    <property type="entry name" value="Polysaccharide lyase family 8-like, C-terminal"/>
    <property type="match status" value="1"/>
</dbReference>
<dbReference type="SUPFAM" id="SSF48230">
    <property type="entry name" value="Chondroitin AC/alginate lyase"/>
    <property type="match status" value="1"/>
</dbReference>
<dbReference type="EMBL" id="VSSQ01000308">
    <property type="protein sequence ID" value="MPL90599.1"/>
    <property type="molecule type" value="Genomic_DNA"/>
</dbReference>
<dbReference type="Pfam" id="PF02884">
    <property type="entry name" value="Lyase_8_C"/>
    <property type="match status" value="1"/>
</dbReference>
<name>A0A644VGU6_9ZZZZ</name>
<protein>
    <submittedName>
        <fullName evidence="7">Chondroitin sulfate ABC exolyase</fullName>
        <ecNumber evidence="7">4.2.2.21</ecNumber>
    </submittedName>
</protein>
<evidence type="ECO:0000259" key="6">
    <source>
        <dbReference type="Pfam" id="PF09093"/>
    </source>
</evidence>
<dbReference type="InterPro" id="IPR003159">
    <property type="entry name" value="Lyase_8_central_dom"/>
</dbReference>
<organism evidence="7">
    <name type="scientific">bioreactor metagenome</name>
    <dbReference type="NCBI Taxonomy" id="1076179"/>
    <lineage>
        <taxon>unclassified sequences</taxon>
        <taxon>metagenomes</taxon>
        <taxon>ecological metagenomes</taxon>
    </lineage>
</organism>
<dbReference type="PROSITE" id="PS51257">
    <property type="entry name" value="PROKAR_LIPOPROTEIN"/>
    <property type="match status" value="1"/>
</dbReference>
<dbReference type="GO" id="GO:0005975">
    <property type="term" value="P:carbohydrate metabolic process"/>
    <property type="evidence" value="ECO:0007669"/>
    <property type="project" value="InterPro"/>
</dbReference>
<feature type="domain" description="Lyase N-terminal" evidence="5">
    <location>
        <begin position="29"/>
        <end position="183"/>
    </location>
</feature>
<dbReference type="InterPro" id="IPR015177">
    <property type="entry name" value="Lyase_catalyt"/>
</dbReference>
<sequence length="1075" mass="121456">MRKTINIKIFLYSLLLLIISCNTIQAGTIYSFEDGMVPAVFKAKRGVLSVSSQRAKLGSRSLRWNWIANDTLVAAPLSMNTSSIQANGGITVWVYNENPSNQKLVLWFYEYEFSTTRRCSLEVSLNFKGWRCIWARFRADMGHTGYTLRSMKWESPKSGSGTLYIDYLEFVDNVSWERISDMQYKVNNTSAELVDFVAVRNYPPQTPANIVTQEQRDAVQTLRKRIDDWHLGSGQFDDNPVFISRKNSFNSYVQTALNRVPDLSLETLPDGTVNGEGLYPMDFYNTVVDGVNVKTFRDVNEKYMIQLAYDAIKNDKASSRELILKIFDWYHDQGWADGSALGRLRFEMLRSSGFFHAAYLMRDAMTTDRYERVMKAFYWYSLFGNVYVTPENKGETADQIRALMMPKLLYAVAMQDEKQQVAALQSFKAYADNAFSPAQGYLGCLKPDYSGYHHRGPYYSAYYPDALYIGALLCYFLSDTPYALSTETYNHLKNGLLTFRFMCAGYDVPGATTGRFPTQTQILDKLLPAYAYLALATETPDSELTQAFKNYWFPATEPLKSLISRVRSDITFKNTLGEVEKMLELSLSPLPAEKNPVGTKFMPYSGLLISRQPDWVLTAKGYSKYIWDFESSSTENLYGRYLSYGHIELSNIKNGFKSYKPADTAWDWSHIPGTTTKYLTRDELNAQNNNALHRNFSDEAFLGGIAFNQTSSVFANHLHDNTFDKSFYARKSVFQFDSIYTCLGSGIKCADRNHDVHTTLFQNQKVLASDFLIVNGSPVAQNQTGLVMPFIKDNYGNAYLVRDGNVNTEFGSSFITASINHGRFIDGGKYAYQIITGISDEHMGVLYASQNNPVEILKYDEFAHVVRHHPSKTYAAVVFNASVTVNSGKLYGVNIPAIIVIQERNDTLEIAFSDPDMHRPSASDISSLSADAIKAVGNVSTIKIELNGEYEMISSDENVLVLKTVPGKTTIEYREAKAGETYRILLKLPATSVTEKEDSTGIGFRLYNRNNHVYRIESDSGSVFNYTISNLTGSLLFSKKNVMFADDISLQDLPGGIYFLNLHSEAGKKCMRLLR</sequence>
<dbReference type="GO" id="GO:0006027">
    <property type="term" value="P:glycosaminoglycan catabolic process"/>
    <property type="evidence" value="ECO:0007669"/>
    <property type="project" value="InterPro"/>
</dbReference>
<evidence type="ECO:0000259" key="4">
    <source>
        <dbReference type="Pfam" id="PF02884"/>
    </source>
</evidence>
<dbReference type="SUPFAM" id="SSF74650">
    <property type="entry name" value="Galactose mutarotase-like"/>
    <property type="match status" value="1"/>
</dbReference>
<dbReference type="SUPFAM" id="SSF49785">
    <property type="entry name" value="Galactose-binding domain-like"/>
    <property type="match status" value="1"/>
</dbReference>
<dbReference type="Gene3D" id="1.50.10.100">
    <property type="entry name" value="Chondroitin AC/alginate lyase"/>
    <property type="match status" value="1"/>
</dbReference>
<dbReference type="Pfam" id="PF09093">
    <property type="entry name" value="Lyase_catalyt"/>
    <property type="match status" value="1"/>
</dbReference>
<dbReference type="AlphaFoldDB" id="A0A644VGU6"/>
<feature type="domain" description="Lyase catalytic" evidence="6">
    <location>
        <begin position="305"/>
        <end position="541"/>
    </location>
</feature>
<evidence type="ECO:0000259" key="5">
    <source>
        <dbReference type="Pfam" id="PF09092"/>
    </source>
</evidence>
<dbReference type="GO" id="GO:0005576">
    <property type="term" value="C:extracellular region"/>
    <property type="evidence" value="ECO:0007669"/>
    <property type="project" value="InterPro"/>
</dbReference>
<dbReference type="Pfam" id="PF09092">
    <property type="entry name" value="Lyase_N"/>
    <property type="match status" value="1"/>
</dbReference>
<dbReference type="GO" id="GO:0034001">
    <property type="term" value="F:chondroitin-sulfate-ABC exolyase activity"/>
    <property type="evidence" value="ECO:0007669"/>
    <property type="project" value="UniProtKB-EC"/>
</dbReference>
<dbReference type="InterPro" id="IPR015176">
    <property type="entry name" value="Lyase_N"/>
</dbReference>
<comment type="similarity">
    <text evidence="1">Belongs to the polysaccharide lyase 8 family.</text>
</comment>
<evidence type="ECO:0000256" key="2">
    <source>
        <dbReference type="ARBA" id="ARBA00023239"/>
    </source>
</evidence>
<feature type="domain" description="Polysaccharide lyase family 8 central" evidence="3">
    <location>
        <begin position="608"/>
        <end position="771"/>
    </location>
</feature>
<dbReference type="InterPro" id="IPR014718">
    <property type="entry name" value="GH-type_carb-bd"/>
</dbReference>
<dbReference type="GO" id="GO:0030246">
    <property type="term" value="F:carbohydrate binding"/>
    <property type="evidence" value="ECO:0007669"/>
    <property type="project" value="InterPro"/>
</dbReference>
<gene>
    <name evidence="7" type="primary">chonabc_1</name>
    <name evidence="7" type="ORF">SDC9_36653</name>
</gene>
<evidence type="ECO:0000256" key="1">
    <source>
        <dbReference type="ARBA" id="ARBA00006699"/>
    </source>
</evidence>
<dbReference type="SUPFAM" id="SSF49863">
    <property type="entry name" value="Hyaluronate lyase-like, C-terminal domain"/>
    <property type="match status" value="1"/>
</dbReference>
<dbReference type="InterPro" id="IPR011071">
    <property type="entry name" value="Lyase_8-like_C"/>
</dbReference>
<accession>A0A644VGU6</accession>
<evidence type="ECO:0000313" key="7">
    <source>
        <dbReference type="EMBL" id="MPL90599.1"/>
    </source>
</evidence>
<dbReference type="PANTHER" id="PTHR37322">
    <property type="match status" value="1"/>
</dbReference>
<dbReference type="InterPro" id="IPR004103">
    <property type="entry name" value="Lyase_8_C"/>
</dbReference>
<dbReference type="PANTHER" id="PTHR37322:SF3">
    <property type="entry name" value="CHONDROITIN SULFATE ABC EXOLYASE"/>
    <property type="match status" value="1"/>
</dbReference>